<feature type="region of interest" description="Disordered" evidence="1">
    <location>
        <begin position="1"/>
        <end position="36"/>
    </location>
</feature>
<evidence type="ECO:0000313" key="2">
    <source>
        <dbReference type="EMBL" id="KAL0953081.1"/>
    </source>
</evidence>
<reference evidence="3" key="1">
    <citation type="submission" date="2024-06" db="EMBL/GenBank/DDBJ databases">
        <title>Multi-omics analyses provide insights into the biosynthesis of the anticancer antibiotic pleurotin in Hohenbuehelia grisea.</title>
        <authorList>
            <person name="Weaver J.A."/>
            <person name="Alberti F."/>
        </authorList>
    </citation>
    <scope>NUCLEOTIDE SEQUENCE [LARGE SCALE GENOMIC DNA]</scope>
    <source>
        <strain evidence="3">T-177</strain>
    </source>
</reference>
<gene>
    <name evidence="2" type="ORF">HGRIS_004354</name>
</gene>
<keyword evidence="3" id="KW-1185">Reference proteome</keyword>
<dbReference type="EMBL" id="JASNQZ010000008">
    <property type="protein sequence ID" value="KAL0953081.1"/>
    <property type="molecule type" value="Genomic_DNA"/>
</dbReference>
<feature type="region of interest" description="Disordered" evidence="1">
    <location>
        <begin position="124"/>
        <end position="144"/>
    </location>
</feature>
<comment type="caution">
    <text evidence="2">The sequence shown here is derived from an EMBL/GenBank/DDBJ whole genome shotgun (WGS) entry which is preliminary data.</text>
</comment>
<dbReference type="Proteomes" id="UP001556367">
    <property type="component" value="Unassembled WGS sequence"/>
</dbReference>
<organism evidence="2 3">
    <name type="scientific">Hohenbuehelia grisea</name>
    <dbReference type="NCBI Taxonomy" id="104357"/>
    <lineage>
        <taxon>Eukaryota</taxon>
        <taxon>Fungi</taxon>
        <taxon>Dikarya</taxon>
        <taxon>Basidiomycota</taxon>
        <taxon>Agaricomycotina</taxon>
        <taxon>Agaricomycetes</taxon>
        <taxon>Agaricomycetidae</taxon>
        <taxon>Agaricales</taxon>
        <taxon>Pleurotineae</taxon>
        <taxon>Pleurotaceae</taxon>
        <taxon>Hohenbuehelia</taxon>
    </lineage>
</organism>
<evidence type="ECO:0000313" key="3">
    <source>
        <dbReference type="Proteomes" id="UP001556367"/>
    </source>
</evidence>
<name>A0ABR3JCS4_9AGAR</name>
<evidence type="ECO:0000256" key="1">
    <source>
        <dbReference type="SAM" id="MobiDB-lite"/>
    </source>
</evidence>
<protein>
    <recommendedName>
        <fullName evidence="4">Chromo domain-containing protein</fullName>
    </recommendedName>
</protein>
<accession>A0ABR3JCS4</accession>
<sequence length="317" mass="35437">MYVPYNSDQYIFPPGPFTGQDQDEGHLASEPRSPTLSEQEVQIFGHRIADPHPLDGVPDDIIDPRLVEEMAAAAAAERHLQERRQRTRECGAAIVAAARAAAAAAEEEEEEEEVLGLEAKEVMENEPESEPGFLDAPPSPTPTKKRARALAVKPSLAVDDISLLPNSAPAYEIIVCVPEPVVQRSKGSKNRKADPKVHKFGPFETTASSLKMLLQEVADAASTRPRFLRLTSIEWRWLKPQNSEWMPLHDEKAFMSLFKQIQIKNKSKNAQISGHRVSHLVQNGAWVDLRVRVSYHMKESKRQQSDASTSEVESWLH</sequence>
<proteinExistence type="predicted"/>
<evidence type="ECO:0008006" key="4">
    <source>
        <dbReference type="Google" id="ProtNLM"/>
    </source>
</evidence>